<keyword evidence="12" id="KW-1185">Reference proteome</keyword>
<protein>
    <recommendedName>
        <fullName evidence="8">GCS light chain</fullName>
    </recommendedName>
    <alternativeName>
        <fullName evidence="6">Gamma-ECS regulatory subunit</fullName>
    </alternativeName>
    <alternativeName>
        <fullName evidence="9">Gamma-glutamylcysteine synthetase regulatory subunit</fullName>
    </alternativeName>
    <alternativeName>
        <fullName evidence="7">Glutamate--cysteine ligase modifier subunit</fullName>
    </alternativeName>
</protein>
<gene>
    <name evidence="11" type="ORF">OHK93_007866</name>
</gene>
<comment type="similarity">
    <text evidence="2">Belongs to the aldo/keto reductase family. Glutamate--cysteine ligase light chain subfamily.</text>
</comment>
<keyword evidence="4" id="KW-0317">Glutathione biosynthesis</keyword>
<dbReference type="Proteomes" id="UP001161017">
    <property type="component" value="Unassembled WGS sequence"/>
</dbReference>
<dbReference type="PANTHER" id="PTHR13295">
    <property type="entry name" value="GLUTAMATE CYSTEINE LIGASE REGULATORY SUBUNIT"/>
    <property type="match status" value="1"/>
</dbReference>
<evidence type="ECO:0000259" key="10">
    <source>
        <dbReference type="Pfam" id="PF00248"/>
    </source>
</evidence>
<comment type="caution">
    <text evidence="11">The sequence shown here is derived from an EMBL/GenBank/DDBJ whole genome shotgun (WGS) entry which is preliminary data.</text>
</comment>
<dbReference type="PANTHER" id="PTHR13295:SF4">
    <property type="entry name" value="GLUTAMATE--CYSTEINE LIGASE REGULATORY SUBUNIT"/>
    <property type="match status" value="1"/>
</dbReference>
<dbReference type="InterPro" id="IPR023210">
    <property type="entry name" value="NADP_OxRdtase_dom"/>
</dbReference>
<organism evidence="11 12">
    <name type="scientific">Ramalina farinacea</name>
    <dbReference type="NCBI Taxonomy" id="258253"/>
    <lineage>
        <taxon>Eukaryota</taxon>
        <taxon>Fungi</taxon>
        <taxon>Dikarya</taxon>
        <taxon>Ascomycota</taxon>
        <taxon>Pezizomycotina</taxon>
        <taxon>Lecanoromycetes</taxon>
        <taxon>OSLEUM clade</taxon>
        <taxon>Lecanoromycetidae</taxon>
        <taxon>Lecanorales</taxon>
        <taxon>Lecanorineae</taxon>
        <taxon>Ramalinaceae</taxon>
        <taxon>Ramalina</taxon>
    </lineage>
</organism>
<proteinExistence type="inferred from homology"/>
<evidence type="ECO:0000256" key="9">
    <source>
        <dbReference type="ARBA" id="ARBA00032926"/>
    </source>
</evidence>
<dbReference type="GO" id="GO:0017109">
    <property type="term" value="C:glutamate-cysteine ligase complex"/>
    <property type="evidence" value="ECO:0007669"/>
    <property type="project" value="TreeGrafter"/>
</dbReference>
<dbReference type="GO" id="GO:0030234">
    <property type="term" value="F:enzyme regulator activity"/>
    <property type="evidence" value="ECO:0007669"/>
    <property type="project" value="TreeGrafter"/>
</dbReference>
<evidence type="ECO:0000256" key="4">
    <source>
        <dbReference type="ARBA" id="ARBA00022684"/>
    </source>
</evidence>
<dbReference type="AlphaFoldDB" id="A0AA43QP80"/>
<dbReference type="GO" id="GO:0016491">
    <property type="term" value="F:oxidoreductase activity"/>
    <property type="evidence" value="ECO:0007669"/>
    <property type="project" value="UniProtKB-KW"/>
</dbReference>
<evidence type="ECO:0000256" key="5">
    <source>
        <dbReference type="ARBA" id="ARBA00023002"/>
    </source>
</evidence>
<evidence type="ECO:0000256" key="6">
    <source>
        <dbReference type="ARBA" id="ARBA00030406"/>
    </source>
</evidence>
<dbReference type="EMBL" id="JAPUFD010000007">
    <property type="protein sequence ID" value="MDI1488591.1"/>
    <property type="molecule type" value="Genomic_DNA"/>
</dbReference>
<dbReference type="Pfam" id="PF00248">
    <property type="entry name" value="Aldo_ket_red"/>
    <property type="match status" value="1"/>
</dbReference>
<evidence type="ECO:0000256" key="1">
    <source>
        <dbReference type="ARBA" id="ARBA00005006"/>
    </source>
</evidence>
<reference evidence="11" key="1">
    <citation type="journal article" date="2023" name="Genome Biol. Evol.">
        <title>First Whole Genome Sequence and Flow Cytometry Genome Size Data for the Lichen-Forming Fungus Ramalina farinacea (Ascomycota).</title>
        <authorList>
            <person name="Llewellyn T."/>
            <person name="Mian S."/>
            <person name="Hill R."/>
            <person name="Leitch I.J."/>
            <person name="Gaya E."/>
        </authorList>
    </citation>
    <scope>NUCLEOTIDE SEQUENCE</scope>
    <source>
        <strain evidence="11">LIQ254RAFAR</strain>
    </source>
</reference>
<evidence type="ECO:0000256" key="7">
    <source>
        <dbReference type="ARBA" id="ARBA00031154"/>
    </source>
</evidence>
<evidence type="ECO:0000313" key="12">
    <source>
        <dbReference type="Proteomes" id="UP001161017"/>
    </source>
</evidence>
<evidence type="ECO:0000313" key="11">
    <source>
        <dbReference type="EMBL" id="MDI1488591.1"/>
    </source>
</evidence>
<evidence type="ECO:0000256" key="8">
    <source>
        <dbReference type="ARBA" id="ARBA00031732"/>
    </source>
</evidence>
<feature type="domain" description="NADP-dependent oxidoreductase" evidence="10">
    <location>
        <begin position="95"/>
        <end position="242"/>
    </location>
</feature>
<dbReference type="GO" id="GO:0035226">
    <property type="term" value="F:glutamate-cysteine ligase catalytic subunit binding"/>
    <property type="evidence" value="ECO:0007669"/>
    <property type="project" value="InterPro"/>
</dbReference>
<name>A0AA43QP80_9LECA</name>
<sequence>MTKLILSTSNIMSSGPSILRRPTSQKSNVELVNSLRGNFRASKQAVTLARDGKHTSQQDGDITNNEIPYETWTVKENDSLYIPSIDFESSGLVEERGQYDITVKLFFLPGTSASQRCQHAKEAIDVVLKELNMPSIDLLIVSFPGVTLDSSMDCHDPVSGDVPSGEGEDLNAMTKTWKALEWLQEEGLARRIGVAEFGKDRLQNFLHRTKIRPAVDQISLKDNCTVPKPLLELAKQENIALLEHMDCTNILPSGTIRELLGPGPNGAGVLAGPSGQSDGIKGDIAPQWVIKYTAVVENRGVIENRGYFAMAELRQ</sequence>
<comment type="pathway">
    <text evidence="1">Sulfur metabolism; glutathione biosynthesis; glutathione from L-cysteine and L-glutamate: step 1/2.</text>
</comment>
<dbReference type="SUPFAM" id="SSF51430">
    <property type="entry name" value="NAD(P)-linked oxidoreductase"/>
    <property type="match status" value="1"/>
</dbReference>
<keyword evidence="5" id="KW-0560">Oxidoreductase</keyword>
<dbReference type="InterPro" id="IPR032963">
    <property type="entry name" value="Gclm"/>
</dbReference>
<evidence type="ECO:0000256" key="3">
    <source>
        <dbReference type="ARBA" id="ARBA00011532"/>
    </source>
</evidence>
<comment type="subunit">
    <text evidence="3">Heterodimer of a catalytic heavy chain and a regulatory light chain.</text>
</comment>
<evidence type="ECO:0000256" key="2">
    <source>
        <dbReference type="ARBA" id="ARBA00008612"/>
    </source>
</evidence>
<accession>A0AA43QP80</accession>
<dbReference type="Gene3D" id="3.20.20.100">
    <property type="entry name" value="NADP-dependent oxidoreductase domain"/>
    <property type="match status" value="1"/>
</dbReference>
<dbReference type="GO" id="GO:0006750">
    <property type="term" value="P:glutathione biosynthetic process"/>
    <property type="evidence" value="ECO:0007669"/>
    <property type="project" value="UniProtKB-KW"/>
</dbReference>
<dbReference type="InterPro" id="IPR036812">
    <property type="entry name" value="NAD(P)_OxRdtase_dom_sf"/>
</dbReference>